<organism evidence="2">
    <name type="scientific">Ostreococcus tauri</name>
    <name type="common">Marine green alga</name>
    <dbReference type="NCBI Taxonomy" id="70448"/>
    <lineage>
        <taxon>Eukaryota</taxon>
        <taxon>Viridiplantae</taxon>
        <taxon>Chlorophyta</taxon>
        <taxon>Mamiellophyceae</taxon>
        <taxon>Mamiellales</taxon>
        <taxon>Bathycoccaceae</taxon>
        <taxon>Ostreococcus</taxon>
    </lineage>
</organism>
<evidence type="ECO:0000256" key="1">
    <source>
        <dbReference type="SAM" id="MobiDB-lite"/>
    </source>
</evidence>
<feature type="region of interest" description="Disordered" evidence="1">
    <location>
        <begin position="1"/>
        <end position="21"/>
    </location>
</feature>
<accession>A0A1Y5I007</accession>
<protein>
    <submittedName>
        <fullName evidence="2">Uncharacterized protein</fullName>
    </submittedName>
</protein>
<dbReference type="AlphaFoldDB" id="A0A1Y5I007"/>
<evidence type="ECO:0000313" key="2">
    <source>
        <dbReference type="EMBL" id="OUS42896.1"/>
    </source>
</evidence>
<dbReference type="EMBL" id="KZ155838">
    <property type="protein sequence ID" value="OUS42896.1"/>
    <property type="molecule type" value="Genomic_DNA"/>
</dbReference>
<name>A0A1Y5I007_OSTTA</name>
<gene>
    <name evidence="2" type="ORF">BE221DRAFT_62932</name>
</gene>
<reference evidence="2" key="1">
    <citation type="submission" date="2017-04" db="EMBL/GenBank/DDBJ databases">
        <title>Population genomics of picophytoplankton unveils novel chromosome hypervariability.</title>
        <authorList>
            <consortium name="DOE Joint Genome Institute"/>
            <person name="Blanc-Mathieu R."/>
            <person name="Krasovec M."/>
            <person name="Hebrard M."/>
            <person name="Yau S."/>
            <person name="Desgranges E."/>
            <person name="Martin J."/>
            <person name="Schackwitz W."/>
            <person name="Kuo A."/>
            <person name="Salin G."/>
            <person name="Donnadieu C."/>
            <person name="Desdevises Y."/>
            <person name="Sanchez-Ferandin S."/>
            <person name="Moreau H."/>
            <person name="Rivals E."/>
            <person name="Grigoriev I.V."/>
            <person name="Grimsley N."/>
            <person name="Eyre-Walker A."/>
            <person name="Piganeau G."/>
        </authorList>
    </citation>
    <scope>NUCLEOTIDE SEQUENCE [LARGE SCALE GENOMIC DNA]</scope>
    <source>
        <strain evidence="2">RCC 1115</strain>
    </source>
</reference>
<sequence length="99" mass="10706">MIKKSSSVAHHATAPLAPETRIHRVKTRIGTMRTYQGARNFTKACFPEFKTAESKFLSVAKNALASADDAKSAAMAATTRANERAMSSFACVSRVSVEQ</sequence>
<proteinExistence type="predicted"/>
<dbReference type="Proteomes" id="UP000195557">
    <property type="component" value="Unassembled WGS sequence"/>
</dbReference>